<evidence type="ECO:0000313" key="4">
    <source>
        <dbReference type="Proteomes" id="UP000248806"/>
    </source>
</evidence>
<dbReference type="NCBIfam" id="TIGR01460">
    <property type="entry name" value="HAD-SF-IIA"/>
    <property type="match status" value="1"/>
</dbReference>
<accession>A0A326UBS2</accession>
<evidence type="ECO:0000259" key="2">
    <source>
        <dbReference type="PROSITE" id="PS51462"/>
    </source>
</evidence>
<gene>
    <name evidence="3" type="ORF">EI42_01329</name>
</gene>
<dbReference type="Proteomes" id="UP000248806">
    <property type="component" value="Unassembled WGS sequence"/>
</dbReference>
<dbReference type="PANTHER" id="PTHR19288">
    <property type="entry name" value="4-NITROPHENYLPHOSPHATASE-RELATED"/>
    <property type="match status" value="1"/>
</dbReference>
<dbReference type="Gene3D" id="3.90.79.10">
    <property type="entry name" value="Nucleoside Triphosphate Pyrophosphohydrolase"/>
    <property type="match status" value="1"/>
</dbReference>
<organism evidence="3 4">
    <name type="scientific">Thermosporothrix hazakensis</name>
    <dbReference type="NCBI Taxonomy" id="644383"/>
    <lineage>
        <taxon>Bacteria</taxon>
        <taxon>Bacillati</taxon>
        <taxon>Chloroflexota</taxon>
        <taxon>Ktedonobacteria</taxon>
        <taxon>Ktedonobacterales</taxon>
        <taxon>Thermosporotrichaceae</taxon>
        <taxon>Thermosporothrix</taxon>
    </lineage>
</organism>
<dbReference type="EMBL" id="QKUF01000002">
    <property type="protein sequence ID" value="PZW34492.1"/>
    <property type="molecule type" value="Genomic_DNA"/>
</dbReference>
<protein>
    <submittedName>
        <fullName evidence="3">HAD superfamily hydrolase (TIGR01450 family)/HAD superfamily hydrolase (TIGR01549 family)</fullName>
    </submittedName>
</protein>
<dbReference type="InterPro" id="IPR000086">
    <property type="entry name" value="NUDIX_hydrolase_dom"/>
</dbReference>
<proteinExistence type="predicted"/>
<dbReference type="InterPro" id="IPR006357">
    <property type="entry name" value="HAD-SF_hydro_IIA"/>
</dbReference>
<dbReference type="AlphaFoldDB" id="A0A326UBS2"/>
<evidence type="ECO:0000256" key="1">
    <source>
        <dbReference type="ARBA" id="ARBA00022801"/>
    </source>
</evidence>
<dbReference type="RefSeq" id="WP_111320080.1">
    <property type="nucleotide sequence ID" value="NZ_BIFX01000001.1"/>
</dbReference>
<keyword evidence="4" id="KW-1185">Reference proteome</keyword>
<dbReference type="OrthoDB" id="9810449at2"/>
<reference evidence="3 4" key="1">
    <citation type="submission" date="2018-06" db="EMBL/GenBank/DDBJ databases">
        <title>Genomic Encyclopedia of Archaeal and Bacterial Type Strains, Phase II (KMG-II): from individual species to whole genera.</title>
        <authorList>
            <person name="Goeker M."/>
        </authorList>
    </citation>
    <scope>NUCLEOTIDE SEQUENCE [LARGE SCALE GENOMIC DNA]</scope>
    <source>
        <strain evidence="3 4">ATCC BAA-1881</strain>
    </source>
</reference>
<dbReference type="PROSITE" id="PS00893">
    <property type="entry name" value="NUDIX_BOX"/>
    <property type="match status" value="1"/>
</dbReference>
<dbReference type="Pfam" id="PF13242">
    <property type="entry name" value="Hydrolase_like"/>
    <property type="match status" value="1"/>
</dbReference>
<dbReference type="PRINTS" id="PR00502">
    <property type="entry name" value="NUDIXFAMILY"/>
</dbReference>
<comment type="caution">
    <text evidence="3">The sequence shown here is derived from an EMBL/GenBank/DDBJ whole genome shotgun (WGS) entry which is preliminary data.</text>
</comment>
<dbReference type="InterPro" id="IPR006439">
    <property type="entry name" value="HAD-SF_hydro_IA"/>
</dbReference>
<dbReference type="SUPFAM" id="SSF55811">
    <property type="entry name" value="Nudix"/>
    <property type="match status" value="1"/>
</dbReference>
<dbReference type="Gene3D" id="3.40.50.1000">
    <property type="entry name" value="HAD superfamily/HAD-like"/>
    <property type="match status" value="2"/>
</dbReference>
<dbReference type="InterPro" id="IPR023214">
    <property type="entry name" value="HAD_sf"/>
</dbReference>
<dbReference type="InterPro" id="IPR020084">
    <property type="entry name" value="NUDIX_hydrolase_CS"/>
</dbReference>
<dbReference type="InterPro" id="IPR036412">
    <property type="entry name" value="HAD-like_sf"/>
</dbReference>
<dbReference type="SUPFAM" id="SSF56784">
    <property type="entry name" value="HAD-like"/>
    <property type="match status" value="1"/>
</dbReference>
<dbReference type="NCBIfam" id="TIGR01549">
    <property type="entry name" value="HAD-SF-IA-v1"/>
    <property type="match status" value="1"/>
</dbReference>
<name>A0A326UBS2_THEHA</name>
<dbReference type="PROSITE" id="PS51462">
    <property type="entry name" value="NUDIX"/>
    <property type="match status" value="1"/>
</dbReference>
<dbReference type="Pfam" id="PF13344">
    <property type="entry name" value="Hydrolase_6"/>
    <property type="match status" value="1"/>
</dbReference>
<feature type="domain" description="Nudix hydrolase" evidence="2">
    <location>
        <begin position="276"/>
        <end position="411"/>
    </location>
</feature>
<keyword evidence="1 3" id="KW-0378">Hydrolase</keyword>
<dbReference type="InterPro" id="IPR020476">
    <property type="entry name" value="Nudix_hydrolase"/>
</dbReference>
<evidence type="ECO:0000313" key="3">
    <source>
        <dbReference type="EMBL" id="PZW34492.1"/>
    </source>
</evidence>
<dbReference type="GO" id="GO:0005737">
    <property type="term" value="C:cytoplasm"/>
    <property type="evidence" value="ECO:0007669"/>
    <property type="project" value="TreeGrafter"/>
</dbReference>
<dbReference type="GO" id="GO:0016791">
    <property type="term" value="F:phosphatase activity"/>
    <property type="evidence" value="ECO:0007669"/>
    <property type="project" value="TreeGrafter"/>
</dbReference>
<dbReference type="Pfam" id="PF00293">
    <property type="entry name" value="NUDIX"/>
    <property type="match status" value="1"/>
</dbReference>
<sequence>MLADRFDAFFLDLDGVVYVGRQALPHTVPSLQRLRAAGKQIRFLTNATCATREQLVERLRNLGIEAHKEEILSAFWATCLYLREQGIRTVYSIGSPSVVQEFNEVGISIDEEHPEAVVVGCEEFFTYNELKQASFHIRRGAHFIATMVDATFPTPLGPAPTTGAIVSALQTATGQYPTVIGKPSPTMFLEAQKSLDGVDASRIVMIGDTPASDILGAHQAGLSALLISKAAPSTRLFTGARDLREPDGIIPDLAALFDEEYTIQPHKPLGYRWPQSIQPGVAAVVLNAEGQVLLVQRSDTGLWSLPTGHVEAGETVEEAITREIQEETGLQIRVERLSGVYSDPTTQVFSYPSGEVIHFITTCFRCTVTGGTLRSDRQETIEARFVDSKHLPDPFLPLQRRWLADALTETERAFIR</sequence>
<dbReference type="InterPro" id="IPR015797">
    <property type="entry name" value="NUDIX_hydrolase-like_dom_sf"/>
</dbReference>
<dbReference type="PANTHER" id="PTHR19288:SF46">
    <property type="entry name" value="HALOACID DEHALOGENASE-LIKE HYDROLASE DOMAIN-CONTAINING PROTEIN 2"/>
    <property type="match status" value="1"/>
</dbReference>